<accession>A0A3D8QBU1</accession>
<dbReference type="Proteomes" id="UP000256690">
    <property type="component" value="Unassembled WGS sequence"/>
</dbReference>
<feature type="compositionally biased region" description="Gly residues" evidence="1">
    <location>
        <begin position="159"/>
        <end position="171"/>
    </location>
</feature>
<organism evidence="2 3">
    <name type="scientific">Aspergillus mulundensis</name>
    <dbReference type="NCBI Taxonomy" id="1810919"/>
    <lineage>
        <taxon>Eukaryota</taxon>
        <taxon>Fungi</taxon>
        <taxon>Dikarya</taxon>
        <taxon>Ascomycota</taxon>
        <taxon>Pezizomycotina</taxon>
        <taxon>Eurotiomycetes</taxon>
        <taxon>Eurotiomycetidae</taxon>
        <taxon>Eurotiales</taxon>
        <taxon>Aspergillaceae</taxon>
        <taxon>Aspergillus</taxon>
        <taxon>Aspergillus subgen. Nidulantes</taxon>
    </lineage>
</organism>
<feature type="region of interest" description="Disordered" evidence="1">
    <location>
        <begin position="49"/>
        <end position="115"/>
    </location>
</feature>
<comment type="caution">
    <text evidence="2">The sequence shown here is derived from an EMBL/GenBank/DDBJ whole genome shotgun (WGS) entry which is preliminary data.</text>
</comment>
<feature type="compositionally biased region" description="Polar residues" evidence="1">
    <location>
        <begin position="49"/>
        <end position="58"/>
    </location>
</feature>
<evidence type="ECO:0008006" key="4">
    <source>
        <dbReference type="Google" id="ProtNLM"/>
    </source>
</evidence>
<reference evidence="2 3" key="1">
    <citation type="journal article" date="2018" name="IMA Fungus">
        <title>IMA Genome-F 9: Draft genome sequence of Annulohypoxylon stygium, Aspergillus mulundensis, Berkeleyomyces basicola (syn. Thielaviopsis basicola), Ceratocystis smalleyi, two Cercospora beticola strains, Coleophoma cylindrospora, Fusarium fracticaudum, Phialophora cf. hyalina, and Morchella septimelata.</title>
        <authorList>
            <person name="Wingfield B.D."/>
            <person name="Bills G.F."/>
            <person name="Dong Y."/>
            <person name="Huang W."/>
            <person name="Nel W.J."/>
            <person name="Swalarsk-Parry B.S."/>
            <person name="Vaghefi N."/>
            <person name="Wilken P.M."/>
            <person name="An Z."/>
            <person name="de Beer Z.W."/>
            <person name="De Vos L."/>
            <person name="Chen L."/>
            <person name="Duong T.A."/>
            <person name="Gao Y."/>
            <person name="Hammerbacher A."/>
            <person name="Kikkert J.R."/>
            <person name="Li Y."/>
            <person name="Li H."/>
            <person name="Li K."/>
            <person name="Li Q."/>
            <person name="Liu X."/>
            <person name="Ma X."/>
            <person name="Naidoo K."/>
            <person name="Pethybridge S.J."/>
            <person name="Sun J."/>
            <person name="Steenkamp E.T."/>
            <person name="van der Nest M.A."/>
            <person name="van Wyk S."/>
            <person name="Wingfield M.J."/>
            <person name="Xiong C."/>
            <person name="Yue Q."/>
            <person name="Zhang X."/>
        </authorList>
    </citation>
    <scope>NUCLEOTIDE SEQUENCE [LARGE SCALE GENOMIC DNA]</scope>
    <source>
        <strain evidence="2 3">DSM 5745</strain>
    </source>
</reference>
<gene>
    <name evidence="2" type="ORF">DSM5745_11007</name>
</gene>
<dbReference type="OrthoDB" id="5377012at2759"/>
<dbReference type="RefSeq" id="XP_026598346.1">
    <property type="nucleotide sequence ID" value="XM_026753023.1"/>
</dbReference>
<evidence type="ECO:0000313" key="3">
    <source>
        <dbReference type="Proteomes" id="UP000256690"/>
    </source>
</evidence>
<dbReference type="STRING" id="1810919.A0A3D8QBU1"/>
<proteinExistence type="predicted"/>
<sequence>MATTDGPARAHGMAPLSPARTLLTILRIDRNGRRRPFASWMKRLANLKSSNESSTIRWSNMRHGTSKTKNRNIKNNPYPLSGHPQALQQSTSDRASSHHSGDPSRPRSHSRSEPSIAYSGYETNVPATSAKSAAPTISTNGETAISEAAYSKAGTSATVGGGVSTNGGGEGSTFSSPAPSVRSLTTTLTTVQSAAPSNIYNTQNHTPHHNHGHSATGAQQVQFSHQFPSSPATAVPHHLAPHGHSVTYSVATANNILTDNASILTLASSSKRRRRNSLDTNASVRALAPSSVFGGSRESLPLSVLSGVGEASNTSILNAPGVLSRPSLVGLASAERASVYSSSGVAPSGERSSLYAKQSAVTGDGASIRSGAHSHARQDSNAASIAGTGPQSIQPGRISRRSSGWGEICGEDEESDDEKTGTGVRDTGKIEEH</sequence>
<dbReference type="AlphaFoldDB" id="A0A3D8QBU1"/>
<keyword evidence="3" id="KW-1185">Reference proteome</keyword>
<feature type="compositionally biased region" description="Basic and acidic residues" evidence="1">
    <location>
        <begin position="95"/>
        <end position="105"/>
    </location>
</feature>
<feature type="region of interest" description="Disordered" evidence="1">
    <location>
        <begin position="365"/>
        <end position="433"/>
    </location>
</feature>
<dbReference type="EMBL" id="PVWQ01000019">
    <property type="protein sequence ID" value="RDW59312.1"/>
    <property type="molecule type" value="Genomic_DNA"/>
</dbReference>
<feature type="region of interest" description="Disordered" evidence="1">
    <location>
        <begin position="153"/>
        <end position="183"/>
    </location>
</feature>
<dbReference type="GeneID" id="38121377"/>
<name>A0A3D8QBU1_9EURO</name>
<protein>
    <recommendedName>
        <fullName evidence="4">Ca2+-modulated nonselective cation channel polycystin</fullName>
    </recommendedName>
</protein>
<evidence type="ECO:0000313" key="2">
    <source>
        <dbReference type="EMBL" id="RDW59312.1"/>
    </source>
</evidence>
<evidence type="ECO:0000256" key="1">
    <source>
        <dbReference type="SAM" id="MobiDB-lite"/>
    </source>
</evidence>
<feature type="compositionally biased region" description="Polar residues" evidence="1">
    <location>
        <begin position="379"/>
        <end position="394"/>
    </location>
</feature>
<feature type="region of interest" description="Disordered" evidence="1">
    <location>
        <begin position="198"/>
        <end position="217"/>
    </location>
</feature>